<reference evidence="1" key="1">
    <citation type="submission" date="2018-11" db="EMBL/GenBank/DDBJ databases">
        <authorList>
            <consortium name="Pathogen Informatics"/>
        </authorList>
    </citation>
    <scope>NUCLEOTIDE SEQUENCE</scope>
</reference>
<dbReference type="AlphaFoldDB" id="A0A3S5A1M1"/>
<dbReference type="EMBL" id="CAAALY010015054">
    <property type="protein sequence ID" value="VEL12540.1"/>
    <property type="molecule type" value="Genomic_DNA"/>
</dbReference>
<proteinExistence type="predicted"/>
<accession>A0A3S5A1M1</accession>
<evidence type="ECO:0000313" key="1">
    <source>
        <dbReference type="EMBL" id="VEL12540.1"/>
    </source>
</evidence>
<organism evidence="1 2">
    <name type="scientific">Protopolystoma xenopodis</name>
    <dbReference type="NCBI Taxonomy" id="117903"/>
    <lineage>
        <taxon>Eukaryota</taxon>
        <taxon>Metazoa</taxon>
        <taxon>Spiralia</taxon>
        <taxon>Lophotrochozoa</taxon>
        <taxon>Platyhelminthes</taxon>
        <taxon>Monogenea</taxon>
        <taxon>Polyopisthocotylea</taxon>
        <taxon>Polystomatidea</taxon>
        <taxon>Polystomatidae</taxon>
        <taxon>Protopolystoma</taxon>
    </lineage>
</organism>
<sequence>MLLEAVRWDLNRMREEHPPSIEISPDLLRLDPMAERDVEAASTGQTTELVDTLSKHLQVCRHQASRPALLEDDPDKMLVTEFRNVVVELAILAGFLKFQPSMPKHWRHMADGLPQSLSTPRQKSEMRFGPNIRDSILLDAIRWDLENWWSQNSAEVSDAWTPSASEETEAEADDHKKEIGVSQKILILNLQKFSRLGFTNTSESLTASKMRLSICAVLWTMREDANQNGTWRMLIAVLKADERQSRQHHPEGSLGE</sequence>
<gene>
    <name evidence="1" type="ORF">PXEA_LOCUS5980</name>
</gene>
<keyword evidence="2" id="KW-1185">Reference proteome</keyword>
<comment type="caution">
    <text evidence="1">The sequence shown here is derived from an EMBL/GenBank/DDBJ whole genome shotgun (WGS) entry which is preliminary data.</text>
</comment>
<evidence type="ECO:0000313" key="2">
    <source>
        <dbReference type="Proteomes" id="UP000784294"/>
    </source>
</evidence>
<name>A0A3S5A1M1_9PLAT</name>
<protein>
    <submittedName>
        <fullName evidence="1">Uncharacterized protein</fullName>
    </submittedName>
</protein>
<dbReference type="Proteomes" id="UP000784294">
    <property type="component" value="Unassembled WGS sequence"/>
</dbReference>